<dbReference type="AlphaFoldDB" id="A0A1I1B3R0"/>
<accession>A0A1I1B3R0</accession>
<keyword evidence="2" id="KW-1185">Reference proteome</keyword>
<gene>
    <name evidence="1" type="ORF">SAMN04489723_110126</name>
</gene>
<reference evidence="1 2" key="1">
    <citation type="submission" date="2016-10" db="EMBL/GenBank/DDBJ databases">
        <authorList>
            <person name="de Groot N.N."/>
        </authorList>
    </citation>
    <scope>NUCLEOTIDE SEQUENCE [LARGE SCALE GENOMIC DNA]</scope>
    <source>
        <strain evidence="1 2">DSM 23399</strain>
    </source>
</reference>
<name>A0A1I1B3R0_9BACT</name>
<dbReference type="Proteomes" id="UP000198790">
    <property type="component" value="Unassembled WGS sequence"/>
</dbReference>
<proteinExistence type="predicted"/>
<evidence type="ECO:0000313" key="2">
    <source>
        <dbReference type="Proteomes" id="UP000198790"/>
    </source>
</evidence>
<organism evidence="1 2">
    <name type="scientific">Algoriphagus aquimarinus</name>
    <dbReference type="NCBI Taxonomy" id="237018"/>
    <lineage>
        <taxon>Bacteria</taxon>
        <taxon>Pseudomonadati</taxon>
        <taxon>Bacteroidota</taxon>
        <taxon>Cytophagia</taxon>
        <taxon>Cytophagales</taxon>
        <taxon>Cyclobacteriaceae</taxon>
        <taxon>Algoriphagus</taxon>
    </lineage>
</organism>
<evidence type="ECO:0000313" key="1">
    <source>
        <dbReference type="EMBL" id="SFB44382.1"/>
    </source>
</evidence>
<protein>
    <submittedName>
        <fullName evidence="1">Uncharacterized protein</fullName>
    </submittedName>
</protein>
<sequence length="86" mass="10059">MATIHKLCHSNYFLESYGIRNDHTVLNLFSIPDGRPKTGDGRDPNHSVKLVFFMLISSYLKNGFWIKTDFQFDVHYHLERNNSSLL</sequence>
<dbReference type="EMBL" id="FOKK01000010">
    <property type="protein sequence ID" value="SFB44382.1"/>
    <property type="molecule type" value="Genomic_DNA"/>
</dbReference>